<sequence>MPPVPSKSKPLRVLKPPLLAPPPPVPEVRLMKPPNYKPITSAPVLRPAIPPAPPVAGPSKLSVRSILNPPRISRPSTPPNKPVLKPLPPPPPLAKRKVDGAKPAVTSIMQTRIARATDIRTEQGTAEILAIFLRHHGTGYVDPVEREMTRGLEQSPEKRNKAKGHKFLRGGLADQASRHLSDANTGQLLWEADLARVLKKGHSMKAELQIRVTDVVCTSPEHVGNSKSPRAPRVMFIRGTVLHSDTLDIPYGPVAALLRLNDYSASTGRKMLSLEVGRDIHVWRPWTSIVCASDEGDLDAKTENVWCFPRFHVFEAKLRVPAPFPIPFPSPPDAG</sequence>
<evidence type="ECO:0000313" key="3">
    <source>
        <dbReference type="Proteomes" id="UP000053257"/>
    </source>
</evidence>
<evidence type="ECO:0000313" key="2">
    <source>
        <dbReference type="EMBL" id="KIP03593.1"/>
    </source>
</evidence>
<dbReference type="Proteomes" id="UP000053257">
    <property type="component" value="Unassembled WGS sequence"/>
</dbReference>
<dbReference type="EMBL" id="KN840608">
    <property type="protein sequence ID" value="KIP03593.1"/>
    <property type="molecule type" value="Genomic_DNA"/>
</dbReference>
<dbReference type="HOGENOM" id="CLU_829262_0_0_1"/>
<feature type="compositionally biased region" description="Pro residues" evidence="1">
    <location>
        <begin position="76"/>
        <end position="93"/>
    </location>
</feature>
<organism evidence="2 3">
    <name type="scientific">Phlebiopsis gigantea (strain 11061_1 CR5-6)</name>
    <name type="common">White-rot fungus</name>
    <name type="synonym">Peniophora gigantea</name>
    <dbReference type="NCBI Taxonomy" id="745531"/>
    <lineage>
        <taxon>Eukaryota</taxon>
        <taxon>Fungi</taxon>
        <taxon>Dikarya</taxon>
        <taxon>Basidiomycota</taxon>
        <taxon>Agaricomycotina</taxon>
        <taxon>Agaricomycetes</taxon>
        <taxon>Polyporales</taxon>
        <taxon>Phanerochaetaceae</taxon>
        <taxon>Phlebiopsis</taxon>
    </lineage>
</organism>
<proteinExistence type="predicted"/>
<feature type="region of interest" description="Disordered" evidence="1">
    <location>
        <begin position="45"/>
        <end position="101"/>
    </location>
</feature>
<keyword evidence="3" id="KW-1185">Reference proteome</keyword>
<dbReference type="STRING" id="745531.A0A0C3PDX9"/>
<evidence type="ECO:0000256" key="1">
    <source>
        <dbReference type="SAM" id="MobiDB-lite"/>
    </source>
</evidence>
<protein>
    <submittedName>
        <fullName evidence="2">Uncharacterized protein</fullName>
    </submittedName>
</protein>
<dbReference type="OrthoDB" id="3215163at2759"/>
<name>A0A0C3PDX9_PHLG1</name>
<accession>A0A0C3PDX9</accession>
<dbReference type="AlphaFoldDB" id="A0A0C3PDX9"/>
<reference evidence="2 3" key="1">
    <citation type="journal article" date="2014" name="PLoS Genet.">
        <title>Analysis of the Phlebiopsis gigantea genome, transcriptome and secretome provides insight into its pioneer colonization strategies of wood.</title>
        <authorList>
            <person name="Hori C."/>
            <person name="Ishida T."/>
            <person name="Igarashi K."/>
            <person name="Samejima M."/>
            <person name="Suzuki H."/>
            <person name="Master E."/>
            <person name="Ferreira P."/>
            <person name="Ruiz-Duenas F.J."/>
            <person name="Held B."/>
            <person name="Canessa P."/>
            <person name="Larrondo L.F."/>
            <person name="Schmoll M."/>
            <person name="Druzhinina I.S."/>
            <person name="Kubicek C.P."/>
            <person name="Gaskell J.A."/>
            <person name="Kersten P."/>
            <person name="St John F."/>
            <person name="Glasner J."/>
            <person name="Sabat G."/>
            <person name="Splinter BonDurant S."/>
            <person name="Syed K."/>
            <person name="Yadav J."/>
            <person name="Mgbeahuruike A.C."/>
            <person name="Kovalchuk A."/>
            <person name="Asiegbu F.O."/>
            <person name="Lackner G."/>
            <person name="Hoffmeister D."/>
            <person name="Rencoret J."/>
            <person name="Gutierrez A."/>
            <person name="Sun H."/>
            <person name="Lindquist E."/>
            <person name="Barry K."/>
            <person name="Riley R."/>
            <person name="Grigoriev I.V."/>
            <person name="Henrissat B."/>
            <person name="Kues U."/>
            <person name="Berka R.M."/>
            <person name="Martinez A.T."/>
            <person name="Covert S.F."/>
            <person name="Blanchette R.A."/>
            <person name="Cullen D."/>
        </authorList>
    </citation>
    <scope>NUCLEOTIDE SEQUENCE [LARGE SCALE GENOMIC DNA]</scope>
    <source>
        <strain evidence="2 3">11061_1 CR5-6</strain>
    </source>
</reference>
<feature type="compositionally biased region" description="Low complexity" evidence="1">
    <location>
        <begin position="1"/>
        <end position="17"/>
    </location>
</feature>
<feature type="region of interest" description="Disordered" evidence="1">
    <location>
        <begin position="1"/>
        <end position="30"/>
    </location>
</feature>
<gene>
    <name evidence="2" type="ORF">PHLGIDRAFT_130042</name>
</gene>